<accession>A0A2V2YX96</accession>
<keyword evidence="3" id="KW-1185">Reference proteome</keyword>
<dbReference type="RefSeq" id="WP_110043055.1">
    <property type="nucleotide sequence ID" value="NZ_CP054612.1"/>
</dbReference>
<evidence type="ECO:0008006" key="4">
    <source>
        <dbReference type="Google" id="ProtNLM"/>
    </source>
</evidence>
<gene>
    <name evidence="2" type="ORF">DFQ01_103280</name>
</gene>
<comment type="caution">
    <text evidence="2">The sequence shown here is derived from an EMBL/GenBank/DDBJ whole genome shotgun (WGS) entry which is preliminary data.</text>
</comment>
<dbReference type="AlphaFoldDB" id="A0A2V2YX96"/>
<dbReference type="OrthoDB" id="2351076at2"/>
<reference evidence="2 3" key="1">
    <citation type="submission" date="2018-05" db="EMBL/GenBank/DDBJ databases">
        <title>Genomic Encyclopedia of Type Strains, Phase III (KMG-III): the genomes of soil and plant-associated and newly described type strains.</title>
        <authorList>
            <person name="Whitman W."/>
        </authorList>
    </citation>
    <scope>NUCLEOTIDE SEQUENCE [LARGE SCALE GENOMIC DNA]</scope>
    <source>
        <strain evidence="2 3">CECT 5696</strain>
    </source>
</reference>
<feature type="compositionally biased region" description="Polar residues" evidence="1">
    <location>
        <begin position="381"/>
        <end position="399"/>
    </location>
</feature>
<protein>
    <recommendedName>
        <fullName evidence="4">Flagellar hook-length control protein FliK</fullName>
    </recommendedName>
</protein>
<evidence type="ECO:0000256" key="1">
    <source>
        <dbReference type="SAM" id="MobiDB-lite"/>
    </source>
</evidence>
<feature type="region of interest" description="Disordered" evidence="1">
    <location>
        <begin position="372"/>
        <end position="451"/>
    </location>
</feature>
<evidence type="ECO:0000313" key="3">
    <source>
        <dbReference type="Proteomes" id="UP000246635"/>
    </source>
</evidence>
<name>A0A2V2YX96_9BACL</name>
<dbReference type="Proteomes" id="UP000246635">
    <property type="component" value="Unassembled WGS sequence"/>
</dbReference>
<sequence length="682" mass="72147">MNITQMMRGLLGDVKSGDSRKVELKAGQVVRGVVMQVDNETKDAIVQINGLQVRAKLETPLSQGQTAMLKVQPESTAETIVLKPVEMAGDQASEDSIRQLVKASGMPEAKWATDLVKDMKRDGIPLTREVVQALKQAVESMPKGTDPEEWMKAAAVALRRGMPVTEQTVAGMRQVMYGKPVDQLLAELETQLADFISADEGEAGTAQQGSKGAVRSQSGGLADTAARLKAILSEMKQSTANLANVEQSDASSEEAAGNVQRWKPEQLGSNAKSFNPVSLQKAAYEAMEMPDDVVEPMTNKGNAAQGQVDNTAARAAVSPSSTAQAATVGGGNESSAWIGKILQLLGVNHEQQLLHETARQLASSVSDNKAAAADAAQSAQETEGTAVQTKQTAAASTVITDHDTQPPTVRPAESSSASIVADRNENEAVDDGEPAKPASDRPVNGQVQAHASTTVQGRPAALLQDIHGSQQLMDDGTPATLQHGIRSADSAVSETLKSALLSLATMDDAPAPLKETAQQLIHQITGQQLMLAPERNGSVLTHVTLFIPIQDENGSQTASVHVQTRRGAKNELDAANCRLLFDLHLKVLGDTVVDVHVVDKIVNLNVWNDHPVMGQIADNERGAVAEALNSAGYQLLTFNVRPTKRDASAGDSVGDLLGGSDLTLPDFPPYGGIPYKGVDLKI</sequence>
<evidence type="ECO:0000313" key="2">
    <source>
        <dbReference type="EMBL" id="PWW06377.1"/>
    </source>
</evidence>
<organism evidence="2 3">
    <name type="scientific">Paenibacillus cellulosilyticus</name>
    <dbReference type="NCBI Taxonomy" id="375489"/>
    <lineage>
        <taxon>Bacteria</taxon>
        <taxon>Bacillati</taxon>
        <taxon>Bacillota</taxon>
        <taxon>Bacilli</taxon>
        <taxon>Bacillales</taxon>
        <taxon>Paenibacillaceae</taxon>
        <taxon>Paenibacillus</taxon>
    </lineage>
</organism>
<proteinExistence type="predicted"/>
<dbReference type="EMBL" id="QGTQ01000003">
    <property type="protein sequence ID" value="PWW06377.1"/>
    <property type="molecule type" value="Genomic_DNA"/>
</dbReference>